<dbReference type="AlphaFoldDB" id="A0A8K0W7Y0"/>
<reference evidence="1" key="1">
    <citation type="journal article" date="2021" name="Nat. Commun.">
        <title>Genetic determinants of endophytism in the Arabidopsis root mycobiome.</title>
        <authorList>
            <person name="Mesny F."/>
            <person name="Miyauchi S."/>
            <person name="Thiergart T."/>
            <person name="Pickel B."/>
            <person name="Atanasova L."/>
            <person name="Karlsson M."/>
            <person name="Huettel B."/>
            <person name="Barry K.W."/>
            <person name="Haridas S."/>
            <person name="Chen C."/>
            <person name="Bauer D."/>
            <person name="Andreopoulos W."/>
            <person name="Pangilinan J."/>
            <person name="LaButti K."/>
            <person name="Riley R."/>
            <person name="Lipzen A."/>
            <person name="Clum A."/>
            <person name="Drula E."/>
            <person name="Henrissat B."/>
            <person name="Kohler A."/>
            <person name="Grigoriev I.V."/>
            <person name="Martin F.M."/>
            <person name="Hacquard S."/>
        </authorList>
    </citation>
    <scope>NUCLEOTIDE SEQUENCE</scope>
    <source>
        <strain evidence="1">MPI-SDFR-AT-0068</strain>
    </source>
</reference>
<accession>A0A8K0W7Y0</accession>
<name>A0A8K0W7Y0_9HYPO</name>
<evidence type="ECO:0000313" key="1">
    <source>
        <dbReference type="EMBL" id="KAH7238249.1"/>
    </source>
</evidence>
<keyword evidence="2" id="KW-1185">Reference proteome</keyword>
<dbReference type="EMBL" id="JAGPXF010000006">
    <property type="protein sequence ID" value="KAH7238249.1"/>
    <property type="molecule type" value="Genomic_DNA"/>
</dbReference>
<organism evidence="1 2">
    <name type="scientific">Fusarium tricinctum</name>
    <dbReference type="NCBI Taxonomy" id="61284"/>
    <lineage>
        <taxon>Eukaryota</taxon>
        <taxon>Fungi</taxon>
        <taxon>Dikarya</taxon>
        <taxon>Ascomycota</taxon>
        <taxon>Pezizomycotina</taxon>
        <taxon>Sordariomycetes</taxon>
        <taxon>Hypocreomycetidae</taxon>
        <taxon>Hypocreales</taxon>
        <taxon>Nectriaceae</taxon>
        <taxon>Fusarium</taxon>
        <taxon>Fusarium tricinctum species complex</taxon>
    </lineage>
</organism>
<gene>
    <name evidence="1" type="ORF">BKA59DRAFT_239939</name>
</gene>
<proteinExistence type="predicted"/>
<dbReference type="Proteomes" id="UP000813427">
    <property type="component" value="Unassembled WGS sequence"/>
</dbReference>
<sequence>MTAHLTVTLPHLTDSASWQYMSLGKPLKGCHVNVMLLLRHYQRAGSFLLPHWSLPPSKLFTGSAANKSTRHQQWEFRTGIDCMWRLSFEPVRKYTGNEQASGNTMEQGCASHIWTERSRFGTFAKVVRRLIIEFVALTIKACYRPVLCCRCLNWETSEVPPTDDRPGTSLLGAGATTHFDFHHCIQSLISALVPTVDAEPYTSML</sequence>
<evidence type="ECO:0000313" key="2">
    <source>
        <dbReference type="Proteomes" id="UP000813427"/>
    </source>
</evidence>
<protein>
    <submittedName>
        <fullName evidence="1">Uncharacterized protein</fullName>
    </submittedName>
</protein>
<comment type="caution">
    <text evidence="1">The sequence shown here is derived from an EMBL/GenBank/DDBJ whole genome shotgun (WGS) entry which is preliminary data.</text>
</comment>